<dbReference type="Proteomes" id="UP000664859">
    <property type="component" value="Unassembled WGS sequence"/>
</dbReference>
<keyword evidence="3" id="KW-1185">Reference proteome</keyword>
<evidence type="ECO:0000259" key="1">
    <source>
        <dbReference type="PROSITE" id="PS50833"/>
    </source>
</evidence>
<gene>
    <name evidence="2" type="ORF">JKP88DRAFT_204429</name>
</gene>
<dbReference type="PANTHER" id="PTHR22734">
    <property type="entry name" value="U3 SMALL NUCLEOLAR RIBONUCLEOPROTEIN PROTEIN IMP4"/>
    <property type="match status" value="1"/>
</dbReference>
<accession>A0A835ZEG9</accession>
<dbReference type="GO" id="GO:0042134">
    <property type="term" value="F:rRNA primary transcript binding"/>
    <property type="evidence" value="ECO:0007669"/>
    <property type="project" value="InterPro"/>
</dbReference>
<protein>
    <submittedName>
        <fullName evidence="2">Anticodon-binding protein</fullName>
    </submittedName>
</protein>
<dbReference type="Gene3D" id="3.40.50.10480">
    <property type="entry name" value="Probable brix-domain ribosomal biogenesis protein"/>
    <property type="match status" value="1"/>
</dbReference>
<dbReference type="Pfam" id="PF04427">
    <property type="entry name" value="Brix"/>
    <property type="match status" value="1"/>
</dbReference>
<dbReference type="GO" id="GO:0005654">
    <property type="term" value="C:nucleoplasm"/>
    <property type="evidence" value="ECO:0007669"/>
    <property type="project" value="UniProtKB-ARBA"/>
</dbReference>
<dbReference type="PROSITE" id="PS50833">
    <property type="entry name" value="BRIX"/>
    <property type="match status" value="1"/>
</dbReference>
<proteinExistence type="predicted"/>
<reference evidence="2" key="1">
    <citation type="submission" date="2021-02" db="EMBL/GenBank/DDBJ databases">
        <title>First Annotated Genome of the Yellow-green Alga Tribonema minus.</title>
        <authorList>
            <person name="Mahan K.M."/>
        </authorList>
    </citation>
    <scope>NUCLEOTIDE SEQUENCE</scope>
    <source>
        <strain evidence="2">UTEX B ZZ1240</strain>
    </source>
</reference>
<dbReference type="InterPro" id="IPR007109">
    <property type="entry name" value="Brix"/>
</dbReference>
<dbReference type="OrthoDB" id="10253204at2759"/>
<dbReference type="GO" id="GO:0034457">
    <property type="term" value="C:Mpp10 complex"/>
    <property type="evidence" value="ECO:0007669"/>
    <property type="project" value="UniProtKB-ARBA"/>
</dbReference>
<dbReference type="SUPFAM" id="SSF52954">
    <property type="entry name" value="Class II aaRS ABD-related"/>
    <property type="match status" value="1"/>
</dbReference>
<comment type="caution">
    <text evidence="2">The sequence shown here is derived from an EMBL/GenBank/DDBJ whole genome shotgun (WGS) entry which is preliminary data.</text>
</comment>
<dbReference type="SMART" id="SM00879">
    <property type="entry name" value="Brix"/>
    <property type="match status" value="1"/>
</dbReference>
<dbReference type="EMBL" id="JAFCMP010000008">
    <property type="protein sequence ID" value="KAG5192276.1"/>
    <property type="molecule type" value="Genomic_DNA"/>
</dbReference>
<dbReference type="PANTHER" id="PTHR22734:SF2">
    <property type="entry name" value="U3 SMALL NUCLEOLAR RIBONUCLEOPROTEIN PROTEIN IMP4"/>
    <property type="match status" value="1"/>
</dbReference>
<dbReference type="AlphaFoldDB" id="A0A835ZEG9"/>
<organism evidence="2 3">
    <name type="scientific">Tribonema minus</name>
    <dbReference type="NCBI Taxonomy" id="303371"/>
    <lineage>
        <taxon>Eukaryota</taxon>
        <taxon>Sar</taxon>
        <taxon>Stramenopiles</taxon>
        <taxon>Ochrophyta</taxon>
        <taxon>PX clade</taxon>
        <taxon>Xanthophyceae</taxon>
        <taxon>Tribonematales</taxon>
        <taxon>Tribonemataceae</taxon>
        <taxon>Tribonema</taxon>
    </lineage>
</organism>
<dbReference type="GO" id="GO:0032040">
    <property type="term" value="C:small-subunit processome"/>
    <property type="evidence" value="ECO:0007669"/>
    <property type="project" value="TreeGrafter"/>
</dbReference>
<dbReference type="GO" id="GO:0030515">
    <property type="term" value="F:snoRNA binding"/>
    <property type="evidence" value="ECO:0007669"/>
    <property type="project" value="TreeGrafter"/>
</dbReference>
<evidence type="ECO:0000313" key="2">
    <source>
        <dbReference type="EMBL" id="KAG5192276.1"/>
    </source>
</evidence>
<dbReference type="GO" id="GO:0042274">
    <property type="term" value="P:ribosomal small subunit biogenesis"/>
    <property type="evidence" value="ECO:0007669"/>
    <property type="project" value="UniProtKB-ARBA"/>
</dbReference>
<feature type="domain" description="Brix" evidence="1">
    <location>
        <begin position="84"/>
        <end position="266"/>
    </location>
</feature>
<dbReference type="FunFam" id="3.40.50.10480:FF:000001">
    <property type="entry name" value="IMP4, U3 small nucleolar ribonucleoprotein"/>
    <property type="match status" value="1"/>
</dbReference>
<name>A0A835ZEG9_9STRA</name>
<dbReference type="InterPro" id="IPR044281">
    <property type="entry name" value="IMP4/RPF1"/>
</dbReference>
<sequence length="289" mass="33189">MSVRRQVRLRKEYLYRKGLEGNERAQYEKKALIRRALADGKALPTEVRGEEEALRHEIELEDDETAKVRSHADDEYAQAGHRDPRVCVTTSREPSSRLKQFAKELKLIVPNAQRINRGNYKVSGLIDAARQNDFTDVVVVQETRGEPDGLLVCHLPLGPTAYFTLSNCVLRHDIPNRGTMSEAYPHMILHGFSTALGARTADILKYLFPVPKPESKRAITFANDSDFISFRHHVWERKGGSKEVTLKEVGPRFEMQLYQIKLGTVDQLEADNEWVLRPYMNSAKRRRYL</sequence>
<dbReference type="GO" id="GO:0006364">
    <property type="term" value="P:rRNA processing"/>
    <property type="evidence" value="ECO:0007669"/>
    <property type="project" value="InterPro"/>
</dbReference>
<evidence type="ECO:0000313" key="3">
    <source>
        <dbReference type="Proteomes" id="UP000664859"/>
    </source>
</evidence>